<organism evidence="4 5">
    <name type="scientific">Candida oxycetoniae</name>
    <dbReference type="NCBI Taxonomy" id="497107"/>
    <lineage>
        <taxon>Eukaryota</taxon>
        <taxon>Fungi</taxon>
        <taxon>Dikarya</taxon>
        <taxon>Ascomycota</taxon>
        <taxon>Saccharomycotina</taxon>
        <taxon>Pichiomycetes</taxon>
        <taxon>Debaryomycetaceae</taxon>
        <taxon>Candida/Lodderomyces clade</taxon>
        <taxon>Candida</taxon>
    </lineage>
</organism>
<sequence length="149" mass="17473">MSQLAAKYTPKITRQIKRVNNLRGRPSSSFKFDASKFKEFEFFIYHQNPYIYKPASGILRLFETALPTLRYHNPDVQFTITKVEVNDPKELLELPLMVKIYGENPENVQTIDCTNKPPHQILNELVELTNARKLKKEEIPFIPLRPTKR</sequence>
<reference evidence="4" key="1">
    <citation type="journal article" date="2022" name="DNA Res.">
        <title>Genome analysis of five recently described species of the CUG-Ser clade uncovers Candida theae as a new hybrid lineage with pathogenic potential in the Candida parapsilosis species complex.</title>
        <authorList>
            <person name="Mixao V."/>
            <person name="Del Olmo V."/>
            <person name="Hegedusova E."/>
            <person name="Saus E."/>
            <person name="Pryszcz L."/>
            <person name="Cillingova A."/>
            <person name="Nosek J."/>
            <person name="Gabaldon T."/>
        </authorList>
    </citation>
    <scope>NUCLEOTIDE SEQUENCE</scope>
    <source>
        <strain evidence="4">CBS 10844</strain>
    </source>
</reference>
<dbReference type="GeneID" id="73379707"/>
<feature type="domain" description="Ribosomal protein/NADH dehydrogenase" evidence="3">
    <location>
        <begin position="51"/>
        <end position="132"/>
    </location>
</feature>
<dbReference type="Proteomes" id="UP001202479">
    <property type="component" value="Unassembled WGS sequence"/>
</dbReference>
<proteinExistence type="predicted"/>
<dbReference type="AlphaFoldDB" id="A0AAI9WYH1"/>
<comment type="caution">
    <text evidence="4">The sequence shown here is derived from an EMBL/GenBank/DDBJ whole genome shotgun (WGS) entry which is preliminary data.</text>
</comment>
<protein>
    <submittedName>
        <fullName evidence="4">MRP49</fullName>
    </submittedName>
</protein>
<keyword evidence="5" id="KW-1185">Reference proteome</keyword>
<gene>
    <name evidence="4" type="ORF">KGF56_002090</name>
</gene>
<evidence type="ECO:0000313" key="5">
    <source>
        <dbReference type="Proteomes" id="UP001202479"/>
    </source>
</evidence>
<comment type="subcellular location">
    <subcellularLocation>
        <location evidence="1">Mitochondrion</location>
    </subcellularLocation>
</comment>
<accession>A0AAI9WYH1</accession>
<evidence type="ECO:0000313" key="4">
    <source>
        <dbReference type="EMBL" id="KAI3405134.2"/>
    </source>
</evidence>
<dbReference type="GO" id="GO:0005739">
    <property type="term" value="C:mitochondrion"/>
    <property type="evidence" value="ECO:0007669"/>
    <property type="project" value="UniProtKB-SubCell"/>
</dbReference>
<dbReference type="RefSeq" id="XP_049180879.1">
    <property type="nucleotide sequence ID" value="XM_049323282.1"/>
</dbReference>
<evidence type="ECO:0000259" key="3">
    <source>
        <dbReference type="SMART" id="SM00916"/>
    </source>
</evidence>
<evidence type="ECO:0000256" key="1">
    <source>
        <dbReference type="ARBA" id="ARBA00004173"/>
    </source>
</evidence>
<evidence type="ECO:0000256" key="2">
    <source>
        <dbReference type="ARBA" id="ARBA00023128"/>
    </source>
</evidence>
<dbReference type="EMBL" id="JAHUZD010000067">
    <property type="protein sequence ID" value="KAI3405134.2"/>
    <property type="molecule type" value="Genomic_DNA"/>
</dbReference>
<dbReference type="Pfam" id="PF05047">
    <property type="entry name" value="L51_S25_CI-B8"/>
    <property type="match status" value="1"/>
</dbReference>
<keyword evidence="2" id="KW-0496">Mitochondrion</keyword>
<dbReference type="InterPro" id="IPR007741">
    <property type="entry name" value="Ribosomal_mL43/mS25/NADH_DH"/>
</dbReference>
<dbReference type="SMART" id="SM00916">
    <property type="entry name" value="L51_S25_CI-B8"/>
    <property type="match status" value="1"/>
</dbReference>
<name>A0AAI9WYH1_9ASCO</name>